<feature type="compositionally biased region" description="Basic and acidic residues" evidence="1">
    <location>
        <begin position="712"/>
        <end position="739"/>
    </location>
</feature>
<dbReference type="Pfam" id="PF00621">
    <property type="entry name" value="RhoGEF"/>
    <property type="match status" value="1"/>
</dbReference>
<feature type="region of interest" description="Disordered" evidence="1">
    <location>
        <begin position="1"/>
        <end position="31"/>
    </location>
</feature>
<reference evidence="3 4" key="1">
    <citation type="submission" date="2020-06" db="EMBL/GenBank/DDBJ databases">
        <authorList>
            <consortium name="Wellcome Sanger Institute Data Sharing"/>
        </authorList>
    </citation>
    <scope>NUCLEOTIDE SEQUENCE [LARGE SCALE GENOMIC DNA]</scope>
</reference>
<dbReference type="PROSITE" id="PS50010">
    <property type="entry name" value="DH_2"/>
    <property type="match status" value="1"/>
</dbReference>
<dbReference type="GeneTree" id="ENSGT00940000163420"/>
<feature type="region of interest" description="Disordered" evidence="1">
    <location>
        <begin position="219"/>
        <end position="241"/>
    </location>
</feature>
<feature type="domain" description="DH" evidence="2">
    <location>
        <begin position="253"/>
        <end position="438"/>
    </location>
</feature>
<sequence length="786" mass="87466">MLQGRRDDIGGTGKKKSKQQKRGPKATQGLGSASVKIDPLLIGGLDTSTGVGTHTRFPLVLWRTLYSSTPGTLRPFRQASAHQKRQHSQISWKMEKLKMHALWAELKVGLGGVVQDVAALQMGESQLEEKISAQQRDSSDKILSIRNTLNTLQEDLNGALTQISQLCCKQKDLQRELELLRTLQHRKSSKGEASVDGHASLSSQTELSLIQHYISSLPVNQEQPRRSRSKSPVWRERQDNKDLTELNNQELSKRQTAALELLESERVYISYLSLLLKANITFNGSESANLKDKRPFPTSLRFLIQQHLELLHVLQERVLKSQWQGIMGDVFLRLTSKESDFLDQYISYLKELPECLSVVNMFTSSSPKPAGLLEGDIMGDETRPPLHTLLLQPVQRIPEYLMLLQNLMQQTESEHPDYYLLLVCVQHLRSFTTQYGHLLQHNQGLLTHSHAQATRSHSHLHERLVHTRKELSRSSVKQLYKVDYDPASTYSSSSAILESSGRRSKPATVRNFPDWDAEPPRYDIDLPSPVPFPPDADLRVKAPVTALRSIPETEGTGTGLVSALGAFLPYGQGDTRCDHCSSPSPSSDSSIDIAFVRCSPTPSPAHQSHARSKGSGGYRAARGGVSPDSVGLMRPRPLQAAQGKSKSLNGLQLDSIDSPAHTGRNAHPRLERQSSAKNRTRHLDTHTQTHADTEEQSLLTSSKTSVSPTWGEELKWRAISEESSHTPLSERSRKQEGKGFRSSFKKLFKKKSGGEKEKASDKTESCGDLDSARGNRLGDIDRGTAV</sequence>
<reference evidence="3" key="2">
    <citation type="submission" date="2025-08" db="UniProtKB">
        <authorList>
            <consortium name="Ensembl"/>
        </authorList>
    </citation>
    <scope>IDENTIFICATION</scope>
</reference>
<gene>
    <name evidence="3" type="primary">ARHGEF33</name>
</gene>
<feature type="compositionally biased region" description="Basic and acidic residues" evidence="1">
    <location>
        <begin position="752"/>
        <end position="786"/>
    </location>
</feature>
<evidence type="ECO:0000259" key="2">
    <source>
        <dbReference type="PROSITE" id="PS50010"/>
    </source>
</evidence>
<dbReference type="Ensembl" id="ENSDCDT00010063865.1">
    <property type="protein sequence ID" value="ENSDCDP00010053363.1"/>
    <property type="gene ID" value="ENSDCDG00010031003.1"/>
</dbReference>
<dbReference type="InterPro" id="IPR042849">
    <property type="entry name" value="ARHGEF33"/>
</dbReference>
<feature type="compositionally biased region" description="Basic and acidic residues" evidence="1">
    <location>
        <begin position="681"/>
        <end position="693"/>
    </location>
</feature>
<protein>
    <recommendedName>
        <fullName evidence="2">DH domain-containing protein</fullName>
    </recommendedName>
</protein>
<dbReference type="AlphaFoldDB" id="A0AAY4E6S8"/>
<dbReference type="Gene3D" id="1.20.900.10">
    <property type="entry name" value="Dbl homology (DH) domain"/>
    <property type="match status" value="1"/>
</dbReference>
<dbReference type="GO" id="GO:0005085">
    <property type="term" value="F:guanyl-nucleotide exchange factor activity"/>
    <property type="evidence" value="ECO:0007669"/>
    <property type="project" value="InterPro"/>
</dbReference>
<feature type="region of interest" description="Disordered" evidence="1">
    <location>
        <begin position="493"/>
        <end position="516"/>
    </location>
</feature>
<dbReference type="PANTHER" id="PTHR46944">
    <property type="entry name" value="RHO GUANINE NUCLEOTIDE EXCHANGE FACTOR 33"/>
    <property type="match status" value="1"/>
</dbReference>
<feature type="compositionally biased region" description="Polar residues" evidence="1">
    <location>
        <begin position="642"/>
        <end position="652"/>
    </location>
</feature>
<dbReference type="RefSeq" id="XP_028844066.1">
    <property type="nucleotide sequence ID" value="XM_028988233.1"/>
</dbReference>
<dbReference type="InterPro" id="IPR035899">
    <property type="entry name" value="DBL_dom_sf"/>
</dbReference>
<organism evidence="3 4">
    <name type="scientific">Denticeps clupeoides</name>
    <name type="common">denticle herring</name>
    <dbReference type="NCBI Taxonomy" id="299321"/>
    <lineage>
        <taxon>Eukaryota</taxon>
        <taxon>Metazoa</taxon>
        <taxon>Chordata</taxon>
        <taxon>Craniata</taxon>
        <taxon>Vertebrata</taxon>
        <taxon>Euteleostomi</taxon>
        <taxon>Actinopterygii</taxon>
        <taxon>Neopterygii</taxon>
        <taxon>Teleostei</taxon>
        <taxon>Clupei</taxon>
        <taxon>Clupeiformes</taxon>
        <taxon>Denticipitoidei</taxon>
        <taxon>Denticipitidae</taxon>
        <taxon>Denticeps</taxon>
    </lineage>
</organism>
<evidence type="ECO:0000313" key="3">
    <source>
        <dbReference type="Ensembl" id="ENSDCDP00010053363.1"/>
    </source>
</evidence>
<name>A0AAY4E6S8_9TELE</name>
<feature type="region of interest" description="Disordered" evidence="1">
    <location>
        <begin position="596"/>
        <end position="786"/>
    </location>
</feature>
<reference evidence="3" key="3">
    <citation type="submission" date="2025-09" db="UniProtKB">
        <authorList>
            <consortium name="Ensembl"/>
        </authorList>
    </citation>
    <scope>IDENTIFICATION</scope>
</reference>
<dbReference type="PANTHER" id="PTHR46944:SF1">
    <property type="entry name" value="RHO GUANINE NUCLEOTIDE EXCHANGE FACTOR 33"/>
    <property type="match status" value="1"/>
</dbReference>
<feature type="compositionally biased region" description="Polar residues" evidence="1">
    <location>
        <begin position="694"/>
        <end position="708"/>
    </location>
</feature>
<dbReference type="SUPFAM" id="SSF48065">
    <property type="entry name" value="DBL homology domain (DH-domain)"/>
    <property type="match status" value="1"/>
</dbReference>
<accession>A0AAY4E6S8</accession>
<dbReference type="SMART" id="SM00325">
    <property type="entry name" value="RhoGEF"/>
    <property type="match status" value="1"/>
</dbReference>
<dbReference type="InterPro" id="IPR000219">
    <property type="entry name" value="DH_dom"/>
</dbReference>
<proteinExistence type="predicted"/>
<evidence type="ECO:0000256" key="1">
    <source>
        <dbReference type="SAM" id="MobiDB-lite"/>
    </source>
</evidence>
<feature type="compositionally biased region" description="Basic residues" evidence="1">
    <location>
        <begin position="13"/>
        <end position="24"/>
    </location>
</feature>
<dbReference type="Proteomes" id="UP000694580">
    <property type="component" value="Chromosome 8"/>
</dbReference>
<dbReference type="GeneID" id="114795260"/>
<keyword evidence="4" id="KW-1185">Reference proteome</keyword>
<evidence type="ECO:0000313" key="4">
    <source>
        <dbReference type="Proteomes" id="UP000694580"/>
    </source>
</evidence>